<comment type="caution">
    <text evidence="1">The sequence shown here is derived from an EMBL/GenBank/DDBJ whole genome shotgun (WGS) entry which is preliminary data.</text>
</comment>
<organism evidence="1 2">
    <name type="scientific">Myceligenerans indicum</name>
    <dbReference type="NCBI Taxonomy" id="2593663"/>
    <lineage>
        <taxon>Bacteria</taxon>
        <taxon>Bacillati</taxon>
        <taxon>Actinomycetota</taxon>
        <taxon>Actinomycetes</taxon>
        <taxon>Micrococcales</taxon>
        <taxon>Promicromonosporaceae</taxon>
        <taxon>Myceligenerans</taxon>
    </lineage>
</organism>
<gene>
    <name evidence="1" type="ORF">HGK34_15150</name>
</gene>
<dbReference type="EMBL" id="JABBYC010000031">
    <property type="protein sequence ID" value="MBL0887601.1"/>
    <property type="molecule type" value="Genomic_DNA"/>
</dbReference>
<accession>A0ABS1LMV2</accession>
<sequence length="60" mass="6685">MSDFIWQFGERAGDDLLTLIGDTGLEADGQPTDPAAWDDWLASVRHIRSGQLPRSDREQA</sequence>
<reference evidence="1 2" key="1">
    <citation type="journal article" date="2021" name="Arch. Microbiol.">
        <title>Myceligenerans indicum sp. nov., an actinobacterium isolated from mangrove sediment of Sundarbans, India.</title>
        <authorList>
            <person name="Asha K."/>
            <person name="Bhadury P."/>
        </authorList>
    </citation>
    <scope>NUCLEOTIDE SEQUENCE [LARGE SCALE GENOMIC DNA]</scope>
    <source>
        <strain evidence="1 2">I2</strain>
    </source>
</reference>
<name>A0ABS1LMV2_9MICO</name>
<proteinExistence type="predicted"/>
<dbReference type="Proteomes" id="UP000675409">
    <property type="component" value="Unassembled WGS sequence"/>
</dbReference>
<protein>
    <submittedName>
        <fullName evidence="1">Uncharacterized protein</fullName>
    </submittedName>
</protein>
<evidence type="ECO:0000313" key="2">
    <source>
        <dbReference type="Proteomes" id="UP000675409"/>
    </source>
</evidence>
<keyword evidence="2" id="KW-1185">Reference proteome</keyword>
<dbReference type="RefSeq" id="WP_201848859.1">
    <property type="nucleotide sequence ID" value="NZ_JABBYC010000031.1"/>
</dbReference>
<evidence type="ECO:0000313" key="1">
    <source>
        <dbReference type="EMBL" id="MBL0887601.1"/>
    </source>
</evidence>